<evidence type="ECO:0000313" key="2">
    <source>
        <dbReference type="Proteomes" id="UP000198211"/>
    </source>
</evidence>
<reference evidence="2" key="1">
    <citation type="submission" date="2017-03" db="EMBL/GenBank/DDBJ databases">
        <title>Phytopthora megakarya and P. palmivora, two closely related causual agents of cacao black pod achieved similar genome size and gene model numbers by different mechanisms.</title>
        <authorList>
            <person name="Ali S."/>
            <person name="Shao J."/>
            <person name="Larry D.J."/>
            <person name="Kronmiller B."/>
            <person name="Shen D."/>
            <person name="Strem M.D."/>
            <person name="Melnick R.L."/>
            <person name="Guiltinan M.J."/>
            <person name="Tyler B.M."/>
            <person name="Meinhardt L.W."/>
            <person name="Bailey B.A."/>
        </authorList>
    </citation>
    <scope>NUCLEOTIDE SEQUENCE [LARGE SCALE GENOMIC DNA]</scope>
    <source>
        <strain evidence="2">zdho120</strain>
    </source>
</reference>
<evidence type="ECO:0008006" key="3">
    <source>
        <dbReference type="Google" id="ProtNLM"/>
    </source>
</evidence>
<gene>
    <name evidence="1" type="ORF">PHMEG_00023203</name>
</gene>
<keyword evidence="2" id="KW-1185">Reference proteome</keyword>
<protein>
    <recommendedName>
        <fullName evidence="3">Bzip transcription factor</fullName>
    </recommendedName>
</protein>
<dbReference type="EMBL" id="NBNE01004754">
    <property type="protein sequence ID" value="OWZ04822.1"/>
    <property type="molecule type" value="Genomic_DNA"/>
</dbReference>
<comment type="caution">
    <text evidence="1">The sequence shown here is derived from an EMBL/GenBank/DDBJ whole genome shotgun (WGS) entry which is preliminary data.</text>
</comment>
<dbReference type="OrthoDB" id="126855at2759"/>
<dbReference type="AlphaFoldDB" id="A0A225VHL9"/>
<accession>A0A225VHL9</accession>
<organism evidence="1 2">
    <name type="scientific">Phytophthora megakarya</name>
    <dbReference type="NCBI Taxonomy" id="4795"/>
    <lineage>
        <taxon>Eukaryota</taxon>
        <taxon>Sar</taxon>
        <taxon>Stramenopiles</taxon>
        <taxon>Oomycota</taxon>
        <taxon>Peronosporomycetes</taxon>
        <taxon>Peronosporales</taxon>
        <taxon>Peronosporaceae</taxon>
        <taxon>Phytophthora</taxon>
    </lineage>
</organism>
<proteinExistence type="predicted"/>
<dbReference type="Proteomes" id="UP000198211">
    <property type="component" value="Unassembled WGS sequence"/>
</dbReference>
<sequence>MESNIRNLHDEIKNLQLQRVVLSLVPTNKTPWSVVVEYFRLFRFGVNPSATVAQLRTAAESNYPFNPPIQRDFLAATMTPDVTDGTVSGIDAIMRSWKHVSLCFNGFQVDVKSLENGPDDSVIVTTKQHVTITENMLKYTFPHLIDDSGGYSHLATKLLRQQILIRGSVHFKWNSENGRVTSFLFKADMVTPILHLLHNLEDVSDVFRSSRLTPECGVVTGL</sequence>
<evidence type="ECO:0000313" key="1">
    <source>
        <dbReference type="EMBL" id="OWZ04822.1"/>
    </source>
</evidence>
<name>A0A225VHL9_9STRA</name>